<dbReference type="Pfam" id="PF00149">
    <property type="entry name" value="Metallophos"/>
    <property type="match status" value="1"/>
</dbReference>
<comment type="caution">
    <text evidence="8">The sequence shown here is derived from an EMBL/GenBank/DDBJ whole genome shotgun (WGS) entry which is preliminary data.</text>
</comment>
<evidence type="ECO:0000256" key="5">
    <source>
        <dbReference type="ARBA" id="ARBA00022839"/>
    </source>
</evidence>
<evidence type="ECO:0000259" key="7">
    <source>
        <dbReference type="Pfam" id="PF00149"/>
    </source>
</evidence>
<evidence type="ECO:0000256" key="4">
    <source>
        <dbReference type="ARBA" id="ARBA00022801"/>
    </source>
</evidence>
<dbReference type="InterPro" id="IPR004843">
    <property type="entry name" value="Calcineurin-like_PHP"/>
</dbReference>
<keyword evidence="4 6" id="KW-0378">Hydrolase</keyword>
<keyword evidence="6" id="KW-0233">DNA recombination</keyword>
<sequence length="462" mass="49265">MGAVTPTDAASDVAVTPPGRLPVTGRVFHTSDWHLGRQIGHHRRDTEFDAVLTEIVEIAAEFQPDLIVHSGDLFDGPRPSLDDMRRAAHALRRLGDIAPVVVVAGNHDTPYVLGFVDYLLTDMGTRTGGQVRVRFATEARPDGLLIAEYPADGGELTLRVGALPYLHPNRFAYDFTDPAAATATYAERIRTVQADVYGRLAAGRGPRDVLVFAAHLFVEGATPSYSERPVSISSDYAAGAADMPAVDYGALGHIHKPQRVGRAGFPARYAGSPLQLDFGESRDTKSVVLVEIVPGKPPRIELEPLTSGRRLVQLTGTLEEIALQAGRVGDAWVKALVDVDVPTTSLAEALGGMLPDATIVDIEERRPGAENRVLDRTASTADLPGVEDLLREYLPKRGTAGPALDHVMATFADLRAEPDPAAPAQFAEEKLLAAAIAGEDLDGVGLAGLLTSAATHRSEVAR</sequence>
<accession>A0ABN2PXU0</accession>
<dbReference type="NCBIfam" id="TIGR00619">
    <property type="entry name" value="sbcd"/>
    <property type="match status" value="1"/>
</dbReference>
<evidence type="ECO:0000256" key="1">
    <source>
        <dbReference type="ARBA" id="ARBA00010555"/>
    </source>
</evidence>
<evidence type="ECO:0000313" key="8">
    <source>
        <dbReference type="EMBL" id="GAA1937244.1"/>
    </source>
</evidence>
<dbReference type="InterPro" id="IPR029052">
    <property type="entry name" value="Metallo-depent_PP-like"/>
</dbReference>
<keyword evidence="3 6" id="KW-0540">Nuclease</keyword>
<dbReference type="Proteomes" id="UP001501116">
    <property type="component" value="Unassembled WGS sequence"/>
</dbReference>
<comment type="function">
    <text evidence="6">SbcCD cleaves DNA hairpin structures. These structures can inhibit DNA replication and are intermediates in certain DNA recombination reactions. The complex acts as a 3'-&gt;5' double strand exonuclease that can open hairpins. It also has a 5' single-strand endonuclease activity.</text>
</comment>
<dbReference type="InterPro" id="IPR004593">
    <property type="entry name" value="SbcD"/>
</dbReference>
<evidence type="ECO:0000256" key="2">
    <source>
        <dbReference type="ARBA" id="ARBA00013365"/>
    </source>
</evidence>
<keyword evidence="9" id="KW-1185">Reference proteome</keyword>
<proteinExistence type="inferred from homology"/>
<dbReference type="EMBL" id="BAAANN010000001">
    <property type="protein sequence ID" value="GAA1937244.1"/>
    <property type="molecule type" value="Genomic_DNA"/>
</dbReference>
<dbReference type="PANTHER" id="PTHR30337:SF0">
    <property type="entry name" value="NUCLEASE SBCCD SUBUNIT D"/>
    <property type="match status" value="1"/>
</dbReference>
<dbReference type="InterPro" id="IPR050535">
    <property type="entry name" value="DNA_Repair-Maintenance_Comp"/>
</dbReference>
<dbReference type="InterPro" id="IPR041796">
    <property type="entry name" value="Mre11_N"/>
</dbReference>
<reference evidence="8 9" key="1">
    <citation type="journal article" date="2019" name="Int. J. Syst. Evol. Microbiol.">
        <title>The Global Catalogue of Microorganisms (GCM) 10K type strain sequencing project: providing services to taxonomists for standard genome sequencing and annotation.</title>
        <authorList>
            <consortium name="The Broad Institute Genomics Platform"/>
            <consortium name="The Broad Institute Genome Sequencing Center for Infectious Disease"/>
            <person name="Wu L."/>
            <person name="Ma J."/>
        </authorList>
    </citation>
    <scope>NUCLEOTIDE SEQUENCE [LARGE SCALE GENOMIC DNA]</scope>
    <source>
        <strain evidence="8 9">JCM 14545</strain>
    </source>
</reference>
<protein>
    <recommendedName>
        <fullName evidence="2 6">Nuclease SbcCD subunit D</fullName>
    </recommendedName>
</protein>
<feature type="domain" description="Calcineurin-like phosphoesterase" evidence="7">
    <location>
        <begin position="26"/>
        <end position="257"/>
    </location>
</feature>
<gene>
    <name evidence="6" type="primary">sbcD</name>
    <name evidence="8" type="ORF">GCM10009754_00340</name>
</gene>
<evidence type="ECO:0000256" key="6">
    <source>
        <dbReference type="RuleBase" id="RU363069"/>
    </source>
</evidence>
<dbReference type="Gene3D" id="3.60.21.10">
    <property type="match status" value="1"/>
</dbReference>
<evidence type="ECO:0000313" key="9">
    <source>
        <dbReference type="Proteomes" id="UP001501116"/>
    </source>
</evidence>
<evidence type="ECO:0000256" key="3">
    <source>
        <dbReference type="ARBA" id="ARBA00022722"/>
    </source>
</evidence>
<comment type="similarity">
    <text evidence="1 6">Belongs to the SbcD family.</text>
</comment>
<dbReference type="SUPFAM" id="SSF56300">
    <property type="entry name" value="Metallo-dependent phosphatases"/>
    <property type="match status" value="1"/>
</dbReference>
<dbReference type="PANTHER" id="PTHR30337">
    <property type="entry name" value="COMPONENT OF ATP-DEPENDENT DSDNA EXONUCLEASE"/>
    <property type="match status" value="1"/>
</dbReference>
<name>A0ABN2PXU0_9PSEU</name>
<dbReference type="CDD" id="cd00840">
    <property type="entry name" value="MPP_Mre11_N"/>
    <property type="match status" value="1"/>
</dbReference>
<comment type="subunit">
    <text evidence="6">Heterodimer of SbcC and SbcD.</text>
</comment>
<keyword evidence="5 6" id="KW-0269">Exonuclease</keyword>
<organism evidence="8 9">
    <name type="scientific">Amycolatopsis minnesotensis</name>
    <dbReference type="NCBI Taxonomy" id="337894"/>
    <lineage>
        <taxon>Bacteria</taxon>
        <taxon>Bacillati</taxon>
        <taxon>Actinomycetota</taxon>
        <taxon>Actinomycetes</taxon>
        <taxon>Pseudonocardiales</taxon>
        <taxon>Pseudonocardiaceae</taxon>
        <taxon>Amycolatopsis</taxon>
    </lineage>
</organism>
<keyword evidence="6" id="KW-0235">DNA replication</keyword>
<keyword evidence="6" id="KW-0255">Endonuclease</keyword>